<feature type="chain" id="PRO_5019378776" description="Sortilin N-terminal domain-containing protein" evidence="2">
    <location>
        <begin position="27"/>
        <end position="371"/>
    </location>
</feature>
<protein>
    <recommendedName>
        <fullName evidence="3">Sortilin N-terminal domain-containing protein</fullName>
    </recommendedName>
</protein>
<dbReference type="EMBL" id="CAADFE010000012">
    <property type="protein sequence ID" value="VFJ67669.1"/>
    <property type="molecule type" value="Genomic_DNA"/>
</dbReference>
<sequence>MNHNPRFLFTCLFTVFLVIVSSHALAREGILTPKESSRAWQSPLATQSLLLAIEKSGDRIVTVGERGHILYKEKGPEWLQAKVPTRMLLTGLSFFGEQRGWAVGHDALILSTSDGARTWHKVHEAIDEQRPLLDVRFWNNRMGIAVGAYGYLLKTQDGGANWHADSVNEEHDFHLNAIAVTPRGLVHETQEVSLVCKSAPCKESVTDKDGAGGTGRIYIAAEAGYVYRSDDEGNSWRILNPPYDGSFFGIHPIDENKVMVFGMRGHLFVSEDAGEHWRSVDTGTHATLTSVIDLGNGRFLFTGHAGVLLLLNSDPEQVHRAQLSGRKALSDVIEVGPNRVLLVGEEGIRSVDLCKIFPKDALPGCFSSENP</sequence>
<dbReference type="Gene3D" id="2.130.10.10">
    <property type="entry name" value="YVTN repeat-like/Quinoprotein amine dehydrogenase"/>
    <property type="match status" value="1"/>
</dbReference>
<dbReference type="PANTHER" id="PTHR47199">
    <property type="entry name" value="PHOTOSYSTEM II STABILITY/ASSEMBLY FACTOR HCF136, CHLOROPLASTIC"/>
    <property type="match status" value="1"/>
</dbReference>
<dbReference type="CDD" id="cd15482">
    <property type="entry name" value="Sialidase_non-viral"/>
    <property type="match status" value="1"/>
</dbReference>
<evidence type="ECO:0000256" key="2">
    <source>
        <dbReference type="SAM" id="SignalP"/>
    </source>
</evidence>
<dbReference type="SUPFAM" id="SSF110296">
    <property type="entry name" value="Oligoxyloglucan reducing end-specific cellobiohydrolase"/>
    <property type="match status" value="1"/>
</dbReference>
<gene>
    <name evidence="4" type="ORF">BECKFW1821C_GA0114237_101245</name>
</gene>
<evidence type="ECO:0000256" key="1">
    <source>
        <dbReference type="ARBA" id="ARBA00022737"/>
    </source>
</evidence>
<evidence type="ECO:0000259" key="3">
    <source>
        <dbReference type="Pfam" id="PF15902"/>
    </source>
</evidence>
<dbReference type="InterPro" id="IPR031778">
    <property type="entry name" value="Sortilin_N"/>
</dbReference>
<feature type="domain" description="Sortilin N-terminal" evidence="3">
    <location>
        <begin position="226"/>
        <end position="288"/>
    </location>
</feature>
<keyword evidence="2" id="KW-0732">Signal</keyword>
<reference evidence="4" key="1">
    <citation type="submission" date="2019-02" db="EMBL/GenBank/DDBJ databases">
        <authorList>
            <person name="Gruber-Vodicka R. H."/>
            <person name="Seah K. B. B."/>
        </authorList>
    </citation>
    <scope>NUCLEOTIDE SEQUENCE</scope>
    <source>
        <strain evidence="4">BECK_BZ131</strain>
    </source>
</reference>
<proteinExistence type="predicted"/>
<dbReference type="AlphaFoldDB" id="A0A450TJP1"/>
<name>A0A450TJP1_9GAMM</name>
<dbReference type="PANTHER" id="PTHR47199:SF2">
    <property type="entry name" value="PHOTOSYSTEM II STABILITY_ASSEMBLY FACTOR HCF136, CHLOROPLASTIC"/>
    <property type="match status" value="1"/>
</dbReference>
<dbReference type="Pfam" id="PF15902">
    <property type="entry name" value="Sortilin-Vps10"/>
    <property type="match status" value="1"/>
</dbReference>
<dbReference type="InterPro" id="IPR015943">
    <property type="entry name" value="WD40/YVTN_repeat-like_dom_sf"/>
</dbReference>
<organism evidence="4">
    <name type="scientific">Candidatus Kentrum sp. FW</name>
    <dbReference type="NCBI Taxonomy" id="2126338"/>
    <lineage>
        <taxon>Bacteria</taxon>
        <taxon>Pseudomonadati</taxon>
        <taxon>Pseudomonadota</taxon>
        <taxon>Gammaproteobacteria</taxon>
        <taxon>Candidatus Kentrum</taxon>
    </lineage>
</organism>
<keyword evidence="1" id="KW-0677">Repeat</keyword>
<feature type="signal peptide" evidence="2">
    <location>
        <begin position="1"/>
        <end position="26"/>
    </location>
</feature>
<evidence type="ECO:0000313" key="4">
    <source>
        <dbReference type="EMBL" id="VFJ67669.1"/>
    </source>
</evidence>
<accession>A0A450TJP1</accession>